<dbReference type="SUPFAM" id="SSF160582">
    <property type="entry name" value="MbtH-like"/>
    <property type="match status" value="1"/>
</dbReference>
<comment type="caution">
    <text evidence="2">The sequence shown here is derived from an EMBL/GenBank/DDBJ whole genome shotgun (WGS) entry which is preliminary data.</text>
</comment>
<evidence type="ECO:0000313" key="2">
    <source>
        <dbReference type="EMBL" id="RBO83863.1"/>
    </source>
</evidence>
<sequence length="74" mass="8776">MDNSQYLNPFDDESHNFLVLKNHQDQYSLWPEFAVHPHGWTHVHGPASRSECLSYVERHWKNINPFAKTEAELK</sequence>
<reference evidence="2 3" key="1">
    <citation type="submission" date="2018-06" db="EMBL/GenBank/DDBJ databases">
        <title>Genomic Encyclopedia of Type Strains, Phase III (KMG-III): the genomes of soil and plant-associated and newly described type strains.</title>
        <authorList>
            <person name="Whitman W."/>
        </authorList>
    </citation>
    <scope>NUCLEOTIDE SEQUENCE [LARGE SCALE GENOMIC DNA]</scope>
    <source>
        <strain evidence="2 3">CECT 7732</strain>
    </source>
</reference>
<dbReference type="AlphaFoldDB" id="A0A366D1B2"/>
<dbReference type="GO" id="GO:0005829">
    <property type="term" value="C:cytosol"/>
    <property type="evidence" value="ECO:0007669"/>
    <property type="project" value="TreeGrafter"/>
</dbReference>
<organism evidence="2 3">
    <name type="scientific">Marinomonas aquiplantarum</name>
    <dbReference type="NCBI Taxonomy" id="491951"/>
    <lineage>
        <taxon>Bacteria</taxon>
        <taxon>Pseudomonadati</taxon>
        <taxon>Pseudomonadota</taxon>
        <taxon>Gammaproteobacteria</taxon>
        <taxon>Oceanospirillales</taxon>
        <taxon>Oceanospirillaceae</taxon>
        <taxon>Marinomonas</taxon>
    </lineage>
</organism>
<dbReference type="GO" id="GO:0019290">
    <property type="term" value="P:siderophore biosynthetic process"/>
    <property type="evidence" value="ECO:0007669"/>
    <property type="project" value="TreeGrafter"/>
</dbReference>
<dbReference type="RefSeq" id="WP_113873856.1">
    <property type="nucleotide sequence ID" value="NZ_QNRF01000003.1"/>
</dbReference>
<proteinExistence type="predicted"/>
<name>A0A366D1B2_9GAMM</name>
<dbReference type="OrthoDB" id="7584480at2"/>
<dbReference type="InterPro" id="IPR005153">
    <property type="entry name" value="MbtH-like_dom"/>
</dbReference>
<dbReference type="Proteomes" id="UP000252086">
    <property type="component" value="Unassembled WGS sequence"/>
</dbReference>
<dbReference type="Gene3D" id="3.90.820.10">
    <property type="entry name" value="Structural Genomics, Unknown Function 30-nov-00 1gh9 Mol_id"/>
    <property type="match status" value="1"/>
</dbReference>
<dbReference type="PANTHER" id="PTHR38444">
    <property type="entry name" value="ENTEROBACTIN BIOSYNTHESIS PROTEIN YBDZ"/>
    <property type="match status" value="1"/>
</dbReference>
<accession>A0A366D1B2</accession>
<dbReference type="SMART" id="SM00923">
    <property type="entry name" value="MbtH"/>
    <property type="match status" value="1"/>
</dbReference>
<keyword evidence="3" id="KW-1185">Reference proteome</keyword>
<protein>
    <submittedName>
        <fullName evidence="2">MbtH protein</fullName>
    </submittedName>
</protein>
<feature type="domain" description="MbtH-like" evidence="1">
    <location>
        <begin position="8"/>
        <end position="58"/>
    </location>
</feature>
<dbReference type="InterPro" id="IPR037407">
    <property type="entry name" value="MLP_fam"/>
</dbReference>
<dbReference type="InterPro" id="IPR038020">
    <property type="entry name" value="MbtH-like_sf"/>
</dbReference>
<dbReference type="Pfam" id="PF03621">
    <property type="entry name" value="MbtH"/>
    <property type="match status" value="1"/>
</dbReference>
<dbReference type="PANTHER" id="PTHR38444:SF1">
    <property type="entry name" value="ENTEROBACTIN BIOSYNTHESIS PROTEIN YBDZ"/>
    <property type="match status" value="1"/>
</dbReference>
<dbReference type="EMBL" id="QNRF01000003">
    <property type="protein sequence ID" value="RBO83863.1"/>
    <property type="molecule type" value="Genomic_DNA"/>
</dbReference>
<gene>
    <name evidence="2" type="ORF">DFP76_103137</name>
</gene>
<evidence type="ECO:0000259" key="1">
    <source>
        <dbReference type="SMART" id="SM00923"/>
    </source>
</evidence>
<evidence type="ECO:0000313" key="3">
    <source>
        <dbReference type="Proteomes" id="UP000252086"/>
    </source>
</evidence>